<sequence>TELLSHNSNIGQRGKWTYRVDRASGLIPCPAGLLGAPLCQQDCPAGTWGFECINKCHCADNVPCDFGTGYCANSRCAPGFRGVNCYEDINECAEGVARCHHDAKCLNIPGGYECKCNSNFIGDGFSCVELDKCQIKYGQPCSPHGYCQISSPDEPYCTCNPGYIGDGNTCTRKEEEETTIKTTERFETSTVYTTWPTKTTGRIFVEPAVSESRSTEAVDEHPFVMNNWISAEVTAPSVPPPTTIASRPIITLTTRPKLPVQPKEPIGNEYTDIDNSIVEEATIEGDDDNYFTAVDSTT</sequence>
<dbReference type="Proteomes" id="UP000887580">
    <property type="component" value="Unplaced"/>
</dbReference>
<proteinExistence type="predicted"/>
<organism evidence="1 2">
    <name type="scientific">Panagrolaimus sp. PS1159</name>
    <dbReference type="NCBI Taxonomy" id="55785"/>
    <lineage>
        <taxon>Eukaryota</taxon>
        <taxon>Metazoa</taxon>
        <taxon>Ecdysozoa</taxon>
        <taxon>Nematoda</taxon>
        <taxon>Chromadorea</taxon>
        <taxon>Rhabditida</taxon>
        <taxon>Tylenchina</taxon>
        <taxon>Panagrolaimomorpha</taxon>
        <taxon>Panagrolaimoidea</taxon>
        <taxon>Panagrolaimidae</taxon>
        <taxon>Panagrolaimus</taxon>
    </lineage>
</organism>
<reference evidence="2" key="1">
    <citation type="submission" date="2022-11" db="UniProtKB">
        <authorList>
            <consortium name="WormBaseParasite"/>
        </authorList>
    </citation>
    <scope>IDENTIFICATION</scope>
</reference>
<evidence type="ECO:0000313" key="1">
    <source>
        <dbReference type="Proteomes" id="UP000887580"/>
    </source>
</evidence>
<name>A0AC35F1W9_9BILA</name>
<protein>
    <submittedName>
        <fullName evidence="2">Uncharacterized protein</fullName>
    </submittedName>
</protein>
<accession>A0AC35F1W9</accession>
<evidence type="ECO:0000313" key="2">
    <source>
        <dbReference type="WBParaSite" id="PS1159_v2.g12967.t1"/>
    </source>
</evidence>
<dbReference type="WBParaSite" id="PS1159_v2.g12967.t1">
    <property type="protein sequence ID" value="PS1159_v2.g12967.t1"/>
    <property type="gene ID" value="PS1159_v2.g12967"/>
</dbReference>